<dbReference type="PANTHER" id="PTHR35399">
    <property type="entry name" value="SLR8030 PROTEIN"/>
    <property type="match status" value="1"/>
</dbReference>
<dbReference type="RefSeq" id="WP_108213590.1">
    <property type="nucleotide sequence ID" value="NZ_QBKI01000012.1"/>
</dbReference>
<dbReference type="InterPro" id="IPR008557">
    <property type="entry name" value="PhoX"/>
</dbReference>
<proteinExistence type="predicted"/>
<name>A0A2T5YCV4_9BACT</name>
<dbReference type="Pfam" id="PF05787">
    <property type="entry name" value="PhoX"/>
    <property type="match status" value="1"/>
</dbReference>
<keyword evidence="2" id="KW-1185">Reference proteome</keyword>
<dbReference type="EMBL" id="QBKI01000012">
    <property type="protein sequence ID" value="PTX14291.1"/>
    <property type="molecule type" value="Genomic_DNA"/>
</dbReference>
<dbReference type="InterPro" id="IPR011042">
    <property type="entry name" value="6-blade_b-propeller_TolB-like"/>
</dbReference>
<evidence type="ECO:0000313" key="2">
    <source>
        <dbReference type="Proteomes" id="UP000244225"/>
    </source>
</evidence>
<dbReference type="PROSITE" id="PS51318">
    <property type="entry name" value="TAT"/>
    <property type="match status" value="1"/>
</dbReference>
<dbReference type="PANTHER" id="PTHR35399:SF2">
    <property type="entry name" value="DUF839 DOMAIN-CONTAINING PROTEIN"/>
    <property type="match status" value="1"/>
</dbReference>
<organism evidence="1 2">
    <name type="scientific">Pontibacter mucosus</name>
    <dbReference type="NCBI Taxonomy" id="1649266"/>
    <lineage>
        <taxon>Bacteria</taxon>
        <taxon>Pseudomonadati</taxon>
        <taxon>Bacteroidota</taxon>
        <taxon>Cytophagia</taxon>
        <taxon>Cytophagales</taxon>
        <taxon>Hymenobacteraceae</taxon>
        <taxon>Pontibacter</taxon>
    </lineage>
</organism>
<dbReference type="AlphaFoldDB" id="A0A2T5YCV4"/>
<protein>
    <submittedName>
        <fullName evidence="1">Uncharacterized protein</fullName>
    </submittedName>
</protein>
<reference evidence="1 2" key="1">
    <citation type="submission" date="2018-04" db="EMBL/GenBank/DDBJ databases">
        <title>Genomic Encyclopedia of Archaeal and Bacterial Type Strains, Phase II (KMG-II): from individual species to whole genera.</title>
        <authorList>
            <person name="Goeker M."/>
        </authorList>
    </citation>
    <scope>NUCLEOTIDE SEQUENCE [LARGE SCALE GENOMIC DNA]</scope>
    <source>
        <strain evidence="1 2">DSM 100162</strain>
    </source>
</reference>
<dbReference type="Proteomes" id="UP000244225">
    <property type="component" value="Unassembled WGS sequence"/>
</dbReference>
<gene>
    <name evidence="1" type="ORF">C8N40_112138</name>
</gene>
<dbReference type="InterPro" id="IPR006311">
    <property type="entry name" value="TAT_signal"/>
</dbReference>
<accession>A0A2T5YCV4</accession>
<comment type="caution">
    <text evidence="1">The sequence shown here is derived from an EMBL/GenBank/DDBJ whole genome shotgun (WGS) entry which is preliminary data.</text>
</comment>
<dbReference type="Gene3D" id="2.120.10.30">
    <property type="entry name" value="TolB, C-terminal domain"/>
    <property type="match status" value="1"/>
</dbReference>
<dbReference type="OrthoDB" id="9801383at2"/>
<sequence>MDNSLKRRAFLEFLGKGSLALLVQAPVFQALANTTRPTAATIQGLGPTSTDELTLIEGLQYEVLLKWGDQISEQDHYGFNNDYVAFVPLNGQDSEEGLLWINHEYISPIFVSGHTGTSERTKEQVDKEMYEVGGTIVRVRKGSDGKWAVVYNDPLNRRITAKTPMPFHYSKPIAGADRAIGTLANCAGGVTPWGTILTCEENYDSFYGERDWKTGGLTGPSHYGWEKFYDYPPEHYGWVVEVDPRTGESKKLVALGRCAHECATVKELADGRLVVYTGDDANDECLYKFISSKPGSLLEGTLYVANLEKGRWESLDRRKQKALRKAFKTQEEVLIRLREASKLVGGSLLDRPEDIEIDPVTGHVLVALTNNTPKGNYHGSILKIVEENGQYDALRFSHDTFLAGGPETGFACPDNMAFDPAGNLWFTSDISGSSINKGAYTSFGNNGLFLVPRQGPQAGQVLQVASAPMDAELTGPYFSPDGRTLFLCVQHPGETSRSLTELTSHWPEGGSAVPKSALVTISGPALDNILRLA</sequence>
<evidence type="ECO:0000313" key="1">
    <source>
        <dbReference type="EMBL" id="PTX14291.1"/>
    </source>
</evidence>
<dbReference type="SUPFAM" id="SSF63829">
    <property type="entry name" value="Calcium-dependent phosphotriesterase"/>
    <property type="match status" value="1"/>
</dbReference>